<name>A0A7V3REU5_9BACT</name>
<accession>A0A7V3REU5</accession>
<protein>
    <submittedName>
        <fullName evidence="2">Uncharacterized protein</fullName>
    </submittedName>
</protein>
<dbReference type="EMBL" id="DTPE01000174">
    <property type="protein sequence ID" value="HGE75293.1"/>
    <property type="molecule type" value="Genomic_DNA"/>
</dbReference>
<evidence type="ECO:0000256" key="1">
    <source>
        <dbReference type="SAM" id="SignalP"/>
    </source>
</evidence>
<gene>
    <name evidence="2" type="ORF">ENX73_04125</name>
</gene>
<proteinExistence type="predicted"/>
<comment type="caution">
    <text evidence="2">The sequence shown here is derived from an EMBL/GenBank/DDBJ whole genome shotgun (WGS) entry which is preliminary data.</text>
</comment>
<sequence length="354" mass="38504">MKNIWILILALCIPSLLFAAPINLQINADYYSHNLEPSAAFAATDLAIIYTSKQIGLDVRSLQSTQSSALPLSSFEMASGGASLQYITGLGNIEKQYAPSQYGISLSSDENLSLFYDMPYLSNWIVYNYSKAQLEDLSLGFNVNAVSVLGYMNSSNSSVSFTMLSGLTVAAGLTDQSTLSFKASMPVSFGNFLLNAGIEYVSSPTTFKPDLQLFYMGKGVMPYLTYDTTSTPTVSAGLCTMNFSLYGKVLMEATPTYIIGSQYRSDFGAIGGSFNYQNGQMWIDANFDSVPFGFNFLQFNFDGQSQFESNGAYRASAALVSDFNILSAEVKGWGGLNTSNSNGFSYFYGLEVTF</sequence>
<keyword evidence="1" id="KW-0732">Signal</keyword>
<organism evidence="2">
    <name type="scientific">Mesoaciditoga lauensis</name>
    <dbReference type="NCBI Taxonomy" id="1495039"/>
    <lineage>
        <taxon>Bacteria</taxon>
        <taxon>Thermotogati</taxon>
        <taxon>Thermotogota</taxon>
        <taxon>Thermotogae</taxon>
        <taxon>Mesoaciditogales</taxon>
        <taxon>Mesoaciditogaceae</taxon>
        <taxon>Mesoaciditoga</taxon>
    </lineage>
</organism>
<feature type="signal peptide" evidence="1">
    <location>
        <begin position="1"/>
        <end position="19"/>
    </location>
</feature>
<evidence type="ECO:0000313" key="2">
    <source>
        <dbReference type="EMBL" id="HGE75293.1"/>
    </source>
</evidence>
<feature type="chain" id="PRO_5030758295" evidence="1">
    <location>
        <begin position="20"/>
        <end position="354"/>
    </location>
</feature>
<reference evidence="2" key="1">
    <citation type="journal article" date="2020" name="mSystems">
        <title>Genome- and Community-Level Interaction Insights into Carbon Utilization and Element Cycling Functions of Hydrothermarchaeota in Hydrothermal Sediment.</title>
        <authorList>
            <person name="Zhou Z."/>
            <person name="Liu Y."/>
            <person name="Xu W."/>
            <person name="Pan J."/>
            <person name="Luo Z.H."/>
            <person name="Li M."/>
        </authorList>
    </citation>
    <scope>NUCLEOTIDE SEQUENCE [LARGE SCALE GENOMIC DNA]</scope>
    <source>
        <strain evidence="2">SpSt-966</strain>
    </source>
</reference>
<dbReference type="AlphaFoldDB" id="A0A7V3REU5"/>